<gene>
    <name evidence="2" type="ORF">IQ249_19170</name>
</gene>
<name>A0A8J7IUX4_9CYAN</name>
<proteinExistence type="predicted"/>
<accession>A0A8J7IUX4</accession>
<protein>
    <submittedName>
        <fullName evidence="2">PAP/fibrillin family protein</fullName>
    </submittedName>
</protein>
<evidence type="ECO:0000313" key="2">
    <source>
        <dbReference type="EMBL" id="MBE9118022.1"/>
    </source>
</evidence>
<dbReference type="AlphaFoldDB" id="A0A8J7IUX4"/>
<keyword evidence="3" id="KW-1185">Reference proteome</keyword>
<sequence length="193" mass="21844">MSQKAELLRAIAGKNRGLLADEIEKVAILRAIAQLEDLNPTPNPVERPDLLEGNWRLLYTNSRGLLGLNQFPLLQLGQIYQCLRVDQGKVYNIAEIVGLPLLEGLVSVVARFEVVSNRRVTVKFERSIVGLQRFMGYKSPDEMIKNIEGGKKFFPLDFSIENRDRAGWLDITYLDENMRIGRGNEGSVFVLIK</sequence>
<dbReference type="InterPro" id="IPR039633">
    <property type="entry name" value="PAP"/>
</dbReference>
<dbReference type="PANTHER" id="PTHR31906">
    <property type="entry name" value="PLASTID-LIPID-ASSOCIATED PROTEIN 4, CHLOROPLASTIC-RELATED"/>
    <property type="match status" value="1"/>
</dbReference>
<feature type="domain" description="Plastid lipid-associated protein/fibrillin conserved" evidence="1">
    <location>
        <begin position="3"/>
        <end position="191"/>
    </location>
</feature>
<evidence type="ECO:0000313" key="3">
    <source>
        <dbReference type="Proteomes" id="UP000654482"/>
    </source>
</evidence>
<dbReference type="InterPro" id="IPR006843">
    <property type="entry name" value="PAP/fibrillin_dom"/>
</dbReference>
<dbReference type="RefSeq" id="WP_194031111.1">
    <property type="nucleotide sequence ID" value="NZ_JADEWZ010000036.1"/>
</dbReference>
<dbReference type="Pfam" id="PF04755">
    <property type="entry name" value="PAP_fibrillin"/>
    <property type="match status" value="1"/>
</dbReference>
<organism evidence="2 3">
    <name type="scientific">Lusitaniella coriacea LEGE 07157</name>
    <dbReference type="NCBI Taxonomy" id="945747"/>
    <lineage>
        <taxon>Bacteria</taxon>
        <taxon>Bacillati</taxon>
        <taxon>Cyanobacteriota</taxon>
        <taxon>Cyanophyceae</taxon>
        <taxon>Spirulinales</taxon>
        <taxon>Lusitaniellaceae</taxon>
        <taxon>Lusitaniella</taxon>
    </lineage>
</organism>
<reference evidence="2" key="1">
    <citation type="submission" date="2020-10" db="EMBL/GenBank/DDBJ databases">
        <authorList>
            <person name="Castelo-Branco R."/>
            <person name="Eusebio N."/>
            <person name="Adriana R."/>
            <person name="Vieira A."/>
            <person name="Brugerolle De Fraissinette N."/>
            <person name="Rezende De Castro R."/>
            <person name="Schneider M.P."/>
            <person name="Vasconcelos V."/>
            <person name="Leao P.N."/>
        </authorList>
    </citation>
    <scope>NUCLEOTIDE SEQUENCE</scope>
    <source>
        <strain evidence="2">LEGE 07157</strain>
    </source>
</reference>
<dbReference type="Proteomes" id="UP000654482">
    <property type="component" value="Unassembled WGS sequence"/>
</dbReference>
<dbReference type="EMBL" id="JADEWZ010000036">
    <property type="protein sequence ID" value="MBE9118022.1"/>
    <property type="molecule type" value="Genomic_DNA"/>
</dbReference>
<evidence type="ECO:0000259" key="1">
    <source>
        <dbReference type="Pfam" id="PF04755"/>
    </source>
</evidence>
<comment type="caution">
    <text evidence="2">The sequence shown here is derived from an EMBL/GenBank/DDBJ whole genome shotgun (WGS) entry which is preliminary data.</text>
</comment>